<dbReference type="InterPro" id="IPR009866">
    <property type="entry name" value="NADH_UbQ_OxRdtase_NDUFB4_su"/>
</dbReference>
<dbReference type="PANTHER" id="PTHR39476">
    <property type="entry name" value="NADH:UBIQUINONE OXIDOREDUCTASE 6.6KD SUBUNIT"/>
    <property type="match status" value="1"/>
</dbReference>
<evidence type="ECO:0000256" key="12">
    <source>
        <dbReference type="ARBA" id="ARBA00030212"/>
    </source>
</evidence>
<dbReference type="EMBL" id="JADCUA010000028">
    <property type="protein sequence ID" value="KAH9830927.1"/>
    <property type="molecule type" value="Genomic_DNA"/>
</dbReference>
<feature type="transmembrane region" description="Helical" evidence="14">
    <location>
        <begin position="35"/>
        <end position="52"/>
    </location>
</feature>
<comment type="caution">
    <text evidence="16">The sequence shown here is derived from an EMBL/GenBank/DDBJ whole genome shotgun (WGS) entry which is preliminary data.</text>
</comment>
<proteinExistence type="inferred from homology"/>
<evidence type="ECO:0000256" key="13">
    <source>
        <dbReference type="ARBA" id="ARBA00030987"/>
    </source>
</evidence>
<sequence>MAGHGYTKLDPAIERWNQMRETVYQRFRFTPRSTMQVLVGLVFFPGAIYWLSTNQDQKWSWSGKLKDQSLARVAPSTEAE</sequence>
<dbReference type="Proteomes" id="UP000298390">
    <property type="component" value="Unassembled WGS sequence"/>
</dbReference>
<keyword evidence="8" id="KW-0249">Electron transport</keyword>
<protein>
    <recommendedName>
        <fullName evidence="3">NADH dehydrogenase [ubiquinone] 1 beta subcomplex subunit 4</fullName>
    </recommendedName>
    <alternativeName>
        <fullName evidence="12">Complex I-B15</fullName>
    </alternativeName>
    <alternativeName>
        <fullName evidence="13">NADH-ubiquinone oxidoreductase B15 subunit</fullName>
    </alternativeName>
</protein>
<evidence type="ECO:0000256" key="14">
    <source>
        <dbReference type="SAM" id="Phobius"/>
    </source>
</evidence>
<accession>A0A4Y9Y4K5</accession>
<evidence type="ECO:0000313" key="17">
    <source>
        <dbReference type="Proteomes" id="UP000298390"/>
    </source>
</evidence>
<evidence type="ECO:0000256" key="4">
    <source>
        <dbReference type="ARBA" id="ARBA00022448"/>
    </source>
</evidence>
<dbReference type="OrthoDB" id="15108at2759"/>
<reference evidence="16 17" key="1">
    <citation type="submission" date="2019-01" db="EMBL/GenBank/DDBJ databases">
        <title>Genome sequencing of the rare red list fungi Fomitopsis rosea.</title>
        <authorList>
            <person name="Buettner E."/>
            <person name="Kellner H."/>
        </authorList>
    </citation>
    <scope>NUCLEOTIDE SEQUENCE [LARGE SCALE GENOMIC DNA]</scope>
    <source>
        <strain evidence="16 17">DSM 105464</strain>
    </source>
</reference>
<comment type="similarity">
    <text evidence="2">Belongs to the complex I NDUFB4 subunit family.</text>
</comment>
<evidence type="ECO:0000313" key="18">
    <source>
        <dbReference type="Proteomes" id="UP000814176"/>
    </source>
</evidence>
<name>A0A4Y9Y4K5_9APHY</name>
<evidence type="ECO:0000256" key="5">
    <source>
        <dbReference type="ARBA" id="ARBA00022660"/>
    </source>
</evidence>
<dbReference type="STRING" id="34475.A0A4Y9Y4K5"/>
<dbReference type="AlphaFoldDB" id="A0A4Y9Y4K5"/>
<keyword evidence="10" id="KW-0496">Mitochondrion</keyword>
<dbReference type="PANTHER" id="PTHR39476:SF1">
    <property type="entry name" value="NADH DEHYDROGENASE [UBIQUINONE] 1 BETA SUBCOMPLEX SUBUNIT 4"/>
    <property type="match status" value="1"/>
</dbReference>
<keyword evidence="6 14" id="KW-0812">Transmembrane</keyword>
<organism evidence="16 17">
    <name type="scientific">Rhodofomes roseus</name>
    <dbReference type="NCBI Taxonomy" id="34475"/>
    <lineage>
        <taxon>Eukaryota</taxon>
        <taxon>Fungi</taxon>
        <taxon>Dikarya</taxon>
        <taxon>Basidiomycota</taxon>
        <taxon>Agaricomycotina</taxon>
        <taxon>Agaricomycetes</taxon>
        <taxon>Polyporales</taxon>
        <taxon>Rhodofomes</taxon>
    </lineage>
</organism>
<keyword evidence="4" id="KW-0813">Transport</keyword>
<dbReference type="EMBL" id="SEKV01000452">
    <property type="protein sequence ID" value="TFY57120.1"/>
    <property type="molecule type" value="Genomic_DNA"/>
</dbReference>
<evidence type="ECO:0000313" key="15">
    <source>
        <dbReference type="EMBL" id="KAH9830927.1"/>
    </source>
</evidence>
<keyword evidence="9 14" id="KW-1133">Transmembrane helix</keyword>
<reference evidence="15 18" key="2">
    <citation type="journal article" date="2021" name="Environ. Microbiol.">
        <title>Gene family expansions and transcriptome signatures uncover fungal adaptations to wood decay.</title>
        <authorList>
            <person name="Hage H."/>
            <person name="Miyauchi S."/>
            <person name="Viragh M."/>
            <person name="Drula E."/>
            <person name="Min B."/>
            <person name="Chaduli D."/>
            <person name="Navarro D."/>
            <person name="Favel A."/>
            <person name="Norest M."/>
            <person name="Lesage-Meessen L."/>
            <person name="Balint B."/>
            <person name="Merenyi Z."/>
            <person name="de Eugenio L."/>
            <person name="Morin E."/>
            <person name="Martinez A.T."/>
            <person name="Baldrian P."/>
            <person name="Stursova M."/>
            <person name="Martinez M.J."/>
            <person name="Novotny C."/>
            <person name="Magnuson J.K."/>
            <person name="Spatafora J.W."/>
            <person name="Maurice S."/>
            <person name="Pangilinan J."/>
            <person name="Andreopoulos W."/>
            <person name="LaButti K."/>
            <person name="Hundley H."/>
            <person name="Na H."/>
            <person name="Kuo A."/>
            <person name="Barry K."/>
            <person name="Lipzen A."/>
            <person name="Henrissat B."/>
            <person name="Riley R."/>
            <person name="Ahrendt S."/>
            <person name="Nagy L.G."/>
            <person name="Grigoriev I.V."/>
            <person name="Martin F."/>
            <person name="Rosso M.N."/>
        </authorList>
    </citation>
    <scope>NUCLEOTIDE SEQUENCE [LARGE SCALE GENOMIC DNA]</scope>
    <source>
        <strain evidence="15 18">CIRM-BRFM 1785</strain>
    </source>
</reference>
<evidence type="ECO:0000256" key="3">
    <source>
        <dbReference type="ARBA" id="ARBA00018681"/>
    </source>
</evidence>
<evidence type="ECO:0000256" key="11">
    <source>
        <dbReference type="ARBA" id="ARBA00023136"/>
    </source>
</evidence>
<evidence type="ECO:0000313" key="16">
    <source>
        <dbReference type="EMBL" id="TFY57120.1"/>
    </source>
</evidence>
<evidence type="ECO:0000256" key="7">
    <source>
        <dbReference type="ARBA" id="ARBA00022792"/>
    </source>
</evidence>
<dbReference type="GO" id="GO:0005743">
    <property type="term" value="C:mitochondrial inner membrane"/>
    <property type="evidence" value="ECO:0007669"/>
    <property type="project" value="UniProtKB-SubCell"/>
</dbReference>
<keyword evidence="11 14" id="KW-0472">Membrane</keyword>
<dbReference type="Pfam" id="PF07225">
    <property type="entry name" value="NDUF_B4"/>
    <property type="match status" value="1"/>
</dbReference>
<evidence type="ECO:0000256" key="6">
    <source>
        <dbReference type="ARBA" id="ARBA00022692"/>
    </source>
</evidence>
<dbReference type="Proteomes" id="UP000814176">
    <property type="component" value="Unassembled WGS sequence"/>
</dbReference>
<dbReference type="RefSeq" id="XP_047774174.1">
    <property type="nucleotide sequence ID" value="XM_047924997.1"/>
</dbReference>
<gene>
    <name evidence="15" type="ORF">C8Q71DRAFT_783783</name>
    <name evidence="16" type="ORF">EVJ58_g7219</name>
</gene>
<keyword evidence="7" id="KW-0999">Mitochondrion inner membrane</keyword>
<evidence type="ECO:0000256" key="8">
    <source>
        <dbReference type="ARBA" id="ARBA00022982"/>
    </source>
</evidence>
<keyword evidence="18" id="KW-1185">Reference proteome</keyword>
<evidence type="ECO:0000256" key="10">
    <source>
        <dbReference type="ARBA" id="ARBA00023128"/>
    </source>
</evidence>
<evidence type="ECO:0000256" key="9">
    <source>
        <dbReference type="ARBA" id="ARBA00022989"/>
    </source>
</evidence>
<evidence type="ECO:0000256" key="2">
    <source>
        <dbReference type="ARBA" id="ARBA00007260"/>
    </source>
</evidence>
<comment type="subcellular location">
    <subcellularLocation>
        <location evidence="1">Mitochondrion inner membrane</location>
        <topology evidence="1">Single-pass membrane protein</topology>
    </subcellularLocation>
</comment>
<dbReference type="GeneID" id="72005729"/>
<keyword evidence="5" id="KW-0679">Respiratory chain</keyword>
<evidence type="ECO:0000256" key="1">
    <source>
        <dbReference type="ARBA" id="ARBA00004434"/>
    </source>
</evidence>